<name>A0AA37SUD9_9ALTE</name>
<protein>
    <recommendedName>
        <fullName evidence="9">Transposase and inactivated derivatives, TnpA family</fullName>
    </recommendedName>
</protein>
<evidence type="ECO:0000256" key="3">
    <source>
        <dbReference type="ARBA" id="ARBA00023125"/>
    </source>
</evidence>
<dbReference type="GO" id="GO:0006313">
    <property type="term" value="P:DNA transposition"/>
    <property type="evidence" value="ECO:0007669"/>
    <property type="project" value="InterPro"/>
</dbReference>
<proteinExistence type="inferred from homology"/>
<keyword evidence="4" id="KW-0233">DNA recombination</keyword>
<dbReference type="NCBIfam" id="NF033527">
    <property type="entry name" value="transpos_Tn3"/>
    <property type="match status" value="1"/>
</dbReference>
<dbReference type="Pfam" id="PF13700">
    <property type="entry name" value="DUF4158"/>
    <property type="match status" value="1"/>
</dbReference>
<dbReference type="Proteomes" id="UP001156601">
    <property type="component" value="Unassembled WGS sequence"/>
</dbReference>
<keyword evidence="8" id="KW-1185">Reference proteome</keyword>
<dbReference type="AlphaFoldDB" id="A0AA37SUD9"/>
<evidence type="ECO:0000256" key="1">
    <source>
        <dbReference type="ARBA" id="ARBA00009402"/>
    </source>
</evidence>
<sequence>MAKMKVLSSARKRAFDSVPKLTKEATIGYFTLDVDTKKILNKMQSDVAKVGYLVSKAYFQAKGRFFETSRYIDADIKRATKALSLKSTIDLSTYSPEVASRQKKQILAQYNWQAMTSNTNALLAAHADSLVSIRMNKEDMLFALVSYCWMRRVEIPSYNQFVDIISTAFHSYETRMLDLIEKSLSLKKKKSLLQFFSAQSHLYSIRELKRIDQGLGQRILNQNAAILQVFGVHFFELSPVYKKMGLTDEAIKHFSDAIYLGNNDEIRRLKNDNKQSLYYLSFIYDQFYKRHDFAADAILKVVKQFTNKAKGNERTKRDEQRVSTLEANKTVLNSAKDAKRVLELVYSITQDADLSFEERNERAHQLISAFFNAENPDFEKHIERVGNSITKLATHADYYRSLFENSIKLQRTLGPLIKSMSFDTQSKDQGLLEAITFYLSQPKSIDEDSPTAFLNKIELAHLNEEDDINPINKYRAFLFMSVAKGLKNKSLTLTYSYRYRQTPSYMIGIEEWRHHRKRLLEAASLEKFADGKAVLADIGQGVTRKFEDVIKRINNNENSHFSTKEDGTWRIKYPDPEFSIAKYIPTLLGASRSITLQDVMFEINRHTDFSGCFRNRLPRAGKSEVDVRLLFATILSLGTNLGHTELARASKLFSEKALKDTENSWISTQNFQRANDLLVKTIQSLSLPTIYNENDGRLHSSSDGKKVVVNVNSLLANYSYKYYGKEQGISVNSFLDEKQSFFHVNVLTSSDREAPYVLEGLVSSKHALMQYDIEEHFHSTDTHGYTEAVFAGLHFMDVSFAPRIKNVHHQTLYAYESKTTSKYSDSPLAPKTQINKKLILENWDDILRLMASMKLKRCSASQMLKMLSSSERDNTLYKAFKEFGRLLKTHFILNYVDDKALRQNIQKQLNRVELGQKLADKVLFGRNGKLQVGLQDEIQLVMASNTLLRNMIILWNYLFLSDYCLSLDSHDERANVIESISTGSVIAWAHINFMGIYEFNPVVRSQFGSTLKQMRDVSI</sequence>
<keyword evidence="2" id="KW-0815">Transposition</keyword>
<dbReference type="GO" id="GO:0003677">
    <property type="term" value="F:DNA binding"/>
    <property type="evidence" value="ECO:0007669"/>
    <property type="project" value="UniProtKB-KW"/>
</dbReference>
<feature type="domain" description="DUF4158" evidence="6">
    <location>
        <begin position="7"/>
        <end position="168"/>
    </location>
</feature>
<reference evidence="7" key="1">
    <citation type="journal article" date="2014" name="Int. J. Syst. Evol. Microbiol.">
        <title>Complete genome sequence of Corynebacterium casei LMG S-19264T (=DSM 44701T), isolated from a smear-ripened cheese.</title>
        <authorList>
            <consortium name="US DOE Joint Genome Institute (JGI-PGF)"/>
            <person name="Walter F."/>
            <person name="Albersmeier A."/>
            <person name="Kalinowski J."/>
            <person name="Ruckert C."/>
        </authorList>
    </citation>
    <scope>NUCLEOTIDE SEQUENCE</scope>
    <source>
        <strain evidence="7">NBRC 110023</strain>
    </source>
</reference>
<dbReference type="InterPro" id="IPR025296">
    <property type="entry name" value="DUF4158"/>
</dbReference>
<evidence type="ECO:0000256" key="2">
    <source>
        <dbReference type="ARBA" id="ARBA00022578"/>
    </source>
</evidence>
<evidence type="ECO:0000313" key="8">
    <source>
        <dbReference type="Proteomes" id="UP001156601"/>
    </source>
</evidence>
<reference evidence="7" key="2">
    <citation type="submission" date="2023-01" db="EMBL/GenBank/DDBJ databases">
        <title>Draft genome sequence of Agaribacter marinus strain NBRC 110023.</title>
        <authorList>
            <person name="Sun Q."/>
            <person name="Mori K."/>
        </authorList>
    </citation>
    <scope>NUCLEOTIDE SEQUENCE</scope>
    <source>
        <strain evidence="7">NBRC 110023</strain>
    </source>
</reference>
<comment type="caution">
    <text evidence="7">The sequence shown here is derived from an EMBL/GenBank/DDBJ whole genome shotgun (WGS) entry which is preliminary data.</text>
</comment>
<dbReference type="InterPro" id="IPR002513">
    <property type="entry name" value="Tn3_Tnp_DDE_dom"/>
</dbReference>
<dbReference type="RefSeq" id="WP_284216360.1">
    <property type="nucleotide sequence ID" value="NZ_BSOT01000005.1"/>
</dbReference>
<organism evidence="7 8">
    <name type="scientific">Agaribacter marinus</name>
    <dbReference type="NCBI Taxonomy" id="1431249"/>
    <lineage>
        <taxon>Bacteria</taxon>
        <taxon>Pseudomonadati</taxon>
        <taxon>Pseudomonadota</taxon>
        <taxon>Gammaproteobacteria</taxon>
        <taxon>Alteromonadales</taxon>
        <taxon>Alteromonadaceae</taxon>
        <taxon>Agaribacter</taxon>
    </lineage>
</organism>
<accession>A0AA37SUD9</accession>
<evidence type="ECO:0000259" key="5">
    <source>
        <dbReference type="Pfam" id="PF01526"/>
    </source>
</evidence>
<comment type="similarity">
    <text evidence="1">Belongs to the transposase 7 family.</text>
</comment>
<gene>
    <name evidence="7" type="ORF">GCM10007852_09640</name>
</gene>
<feature type="domain" description="Tn3 transposase DDE" evidence="5">
    <location>
        <begin position="598"/>
        <end position="997"/>
    </location>
</feature>
<evidence type="ECO:0000313" key="7">
    <source>
        <dbReference type="EMBL" id="GLR70056.1"/>
    </source>
</evidence>
<dbReference type="GO" id="GO:0004803">
    <property type="term" value="F:transposase activity"/>
    <property type="evidence" value="ECO:0007669"/>
    <property type="project" value="InterPro"/>
</dbReference>
<evidence type="ECO:0000259" key="6">
    <source>
        <dbReference type="Pfam" id="PF13700"/>
    </source>
</evidence>
<evidence type="ECO:0000256" key="4">
    <source>
        <dbReference type="ARBA" id="ARBA00023172"/>
    </source>
</evidence>
<keyword evidence="3" id="KW-0238">DNA-binding</keyword>
<dbReference type="InterPro" id="IPR047653">
    <property type="entry name" value="Tn3-like_transpos"/>
</dbReference>
<dbReference type="EMBL" id="BSOT01000005">
    <property type="protein sequence ID" value="GLR70056.1"/>
    <property type="molecule type" value="Genomic_DNA"/>
</dbReference>
<dbReference type="Pfam" id="PF01526">
    <property type="entry name" value="DDE_Tnp_Tn3"/>
    <property type="match status" value="1"/>
</dbReference>
<evidence type="ECO:0008006" key="9">
    <source>
        <dbReference type="Google" id="ProtNLM"/>
    </source>
</evidence>